<sequence length="378" mass="43755">MKNIFKTTLLFASLALISCGNKDDDEPKKDKPKEEIQVPKISEVRFSYVDFDLSNNYNDYSEGEDFLNDTQLGAYFFTAKEIEVSYQYDTQGRLITLKTNDITEGTATTVTAAYSANKITLSNFDDEQGVKELSLNNDGNITDFDIRYNEKQQLLQAGKNQYSWKDDNCTKINLKIYDALTECTLSYTQNLNKNNFFLGLLEIHDVTGYKDYFLKQIFIPRGKGTKNLLQQTTYQQKGLPSDFISKYSYEFNADGTVKTIKEEAITNGRIEGESRISGEYTTQKWNSLQALISRIQNGTEKRYTFRELLKNNEKYVVRISSQTIVQKDKNNKPIHLPVDKVIDYYINYKQQGGEKKISEIKIIRTYNIHQNTTYQLKY</sequence>
<dbReference type="EMBL" id="UYIQ01000001">
    <property type="protein sequence ID" value="VDG81574.1"/>
    <property type="molecule type" value="Genomic_DNA"/>
</dbReference>
<dbReference type="CDD" id="cd12871">
    <property type="entry name" value="Bacuni_01323_like"/>
    <property type="match status" value="1"/>
</dbReference>
<proteinExistence type="predicted"/>
<organism evidence="1 2">
    <name type="scientific">Capnocytophaga ochracea</name>
    <dbReference type="NCBI Taxonomy" id="1018"/>
    <lineage>
        <taxon>Bacteria</taxon>
        <taxon>Pseudomonadati</taxon>
        <taxon>Bacteroidota</taxon>
        <taxon>Flavobacteriia</taxon>
        <taxon>Flavobacteriales</taxon>
        <taxon>Flavobacteriaceae</taxon>
        <taxon>Capnocytophaga</taxon>
    </lineage>
</organism>
<dbReference type="PROSITE" id="PS51257">
    <property type="entry name" value="PROKAR_LIPOPROTEIN"/>
    <property type="match status" value="1"/>
</dbReference>
<dbReference type="Proteomes" id="UP000276733">
    <property type="component" value="Unassembled WGS sequence"/>
</dbReference>
<evidence type="ECO:0000313" key="1">
    <source>
        <dbReference type="EMBL" id="VDG81574.1"/>
    </source>
</evidence>
<evidence type="ECO:0000313" key="2">
    <source>
        <dbReference type="Proteomes" id="UP000276733"/>
    </source>
</evidence>
<protein>
    <recommendedName>
        <fullName evidence="3">DUF4595 domain-containing protein</fullName>
    </recommendedName>
</protein>
<comment type="caution">
    <text evidence="1">The sequence shown here is derived from an EMBL/GenBank/DDBJ whole genome shotgun (WGS) entry which is preliminary data.</text>
</comment>
<reference evidence="1 2" key="1">
    <citation type="submission" date="2018-11" db="EMBL/GenBank/DDBJ databases">
        <authorList>
            <consortium name="Pathogen Informatics"/>
        </authorList>
    </citation>
    <scope>NUCLEOTIDE SEQUENCE [LARGE SCALE GENOMIC DNA]</scope>
    <source>
        <strain evidence="1 2">NCTC11458</strain>
    </source>
</reference>
<evidence type="ECO:0008006" key="3">
    <source>
        <dbReference type="Google" id="ProtNLM"/>
    </source>
</evidence>
<dbReference type="AlphaFoldDB" id="A0A7Z9CA04"/>
<gene>
    <name evidence="1" type="ORF">NCTC11458_00866</name>
</gene>
<name>A0A7Z9CA04_CAPOC</name>
<accession>A0A7Z9CA04</accession>
<dbReference type="RefSeq" id="WP_181831250.1">
    <property type="nucleotide sequence ID" value="NZ_UYIQ01000001.1"/>
</dbReference>